<keyword evidence="2" id="KW-0808">Transferase</keyword>
<dbReference type="Pfam" id="PF00891">
    <property type="entry name" value="Methyltransf_2"/>
    <property type="match status" value="1"/>
</dbReference>
<dbReference type="InterPro" id="IPR036388">
    <property type="entry name" value="WH-like_DNA-bd_sf"/>
</dbReference>
<dbReference type="SUPFAM" id="SSF46785">
    <property type="entry name" value="Winged helix' DNA-binding domain"/>
    <property type="match status" value="1"/>
</dbReference>
<dbReference type="Gene3D" id="1.10.10.10">
    <property type="entry name" value="Winged helix-like DNA-binding domain superfamily/Winged helix DNA-binding domain"/>
    <property type="match status" value="1"/>
</dbReference>
<evidence type="ECO:0000259" key="4">
    <source>
        <dbReference type="Pfam" id="PF00891"/>
    </source>
</evidence>
<dbReference type="GO" id="GO:0008171">
    <property type="term" value="F:O-methyltransferase activity"/>
    <property type="evidence" value="ECO:0007669"/>
    <property type="project" value="InterPro"/>
</dbReference>
<name>A0A8H4QVU8_9AGAR</name>
<evidence type="ECO:0000256" key="3">
    <source>
        <dbReference type="ARBA" id="ARBA00022691"/>
    </source>
</evidence>
<feature type="domain" description="O-methyltransferase C-terminal" evidence="4">
    <location>
        <begin position="213"/>
        <end position="428"/>
    </location>
</feature>
<dbReference type="InterPro" id="IPR001077">
    <property type="entry name" value="COMT_C"/>
</dbReference>
<dbReference type="PROSITE" id="PS51683">
    <property type="entry name" value="SAM_OMT_II"/>
    <property type="match status" value="1"/>
</dbReference>
<evidence type="ECO:0000259" key="5">
    <source>
        <dbReference type="Pfam" id="PF08100"/>
    </source>
</evidence>
<dbReference type="InterPro" id="IPR016461">
    <property type="entry name" value="COMT-like"/>
</dbReference>
<accession>A0A8H4QVU8</accession>
<dbReference type="Proteomes" id="UP000521872">
    <property type="component" value="Unassembled WGS sequence"/>
</dbReference>
<dbReference type="InterPro" id="IPR012967">
    <property type="entry name" value="COMT_dimerisation"/>
</dbReference>
<reference evidence="6 7" key="1">
    <citation type="submission" date="2019-12" db="EMBL/GenBank/DDBJ databases">
        <authorList>
            <person name="Floudas D."/>
            <person name="Bentzer J."/>
            <person name="Ahren D."/>
            <person name="Johansson T."/>
            <person name="Persson P."/>
            <person name="Tunlid A."/>
        </authorList>
    </citation>
    <scope>NUCLEOTIDE SEQUENCE [LARGE SCALE GENOMIC DNA]</scope>
    <source>
        <strain evidence="6 7">CBS 102.39</strain>
    </source>
</reference>
<dbReference type="AlphaFoldDB" id="A0A8H4QVU8"/>
<dbReference type="PANTHER" id="PTHR43712:SF2">
    <property type="entry name" value="O-METHYLTRANSFERASE CICE"/>
    <property type="match status" value="1"/>
</dbReference>
<proteinExistence type="predicted"/>
<evidence type="ECO:0000313" key="7">
    <source>
        <dbReference type="Proteomes" id="UP000521872"/>
    </source>
</evidence>
<dbReference type="InterPro" id="IPR036390">
    <property type="entry name" value="WH_DNA-bd_sf"/>
</dbReference>
<protein>
    <recommendedName>
        <fullName evidence="8">O-methyltransferase domain-containing protein</fullName>
    </recommendedName>
</protein>
<dbReference type="EMBL" id="JAACJL010000018">
    <property type="protein sequence ID" value="KAF4618347.1"/>
    <property type="molecule type" value="Genomic_DNA"/>
</dbReference>
<evidence type="ECO:0000256" key="1">
    <source>
        <dbReference type="ARBA" id="ARBA00022603"/>
    </source>
</evidence>
<gene>
    <name evidence="6" type="ORF">D9613_011690</name>
</gene>
<dbReference type="GO" id="GO:0046983">
    <property type="term" value="F:protein dimerization activity"/>
    <property type="evidence" value="ECO:0007669"/>
    <property type="project" value="InterPro"/>
</dbReference>
<keyword evidence="3" id="KW-0949">S-adenosyl-L-methionine</keyword>
<dbReference type="Pfam" id="PF08100">
    <property type="entry name" value="Dimerisation"/>
    <property type="match status" value="1"/>
</dbReference>
<dbReference type="PANTHER" id="PTHR43712">
    <property type="entry name" value="PUTATIVE (AFU_ORTHOLOGUE AFUA_4G14580)-RELATED"/>
    <property type="match status" value="1"/>
</dbReference>
<dbReference type="InterPro" id="IPR029063">
    <property type="entry name" value="SAM-dependent_MTases_sf"/>
</dbReference>
<dbReference type="GO" id="GO:0032259">
    <property type="term" value="P:methylation"/>
    <property type="evidence" value="ECO:0007669"/>
    <property type="project" value="UniProtKB-KW"/>
</dbReference>
<sequence>MTARQQVDTLLDLIKTSAYQALDEYEKYGGAVPSLDSLAAHPLDGFMDFRTMQLKKFVRKLEGACDQLCTTLAPPLHTLSNRAHDTYWAALRTASKLEIADIIASSEKGRLHTAELSHRIQANENKIASIMRLLATRHCFKEVSKNVFANNRLSIRLASKSPISAWIDILTKDPINGGLHLYDSLQDPEYALSTDAEKSPCMYARRSERQTGSVYNMISSDATYNETLGRAMIALSTIQSSLTILQVYPWERYKTVCDVGSGVGFFCWNLLSSFPSITVTLHDLPETTTLAEKIWGTDYPDHVADKRVKFAPGNFLELVPVEGQDLYYIKNVIHNWPDADVISILKSVSKAMSPKSRVVIQDYVMQHLYREPGKEDDQGFQMDAEEPLLPNYGAGQVRLYSQNMTMMLVFNAKERTFDEVNYLCSQAGLLLLKVWDVGEQSALEYVKKDHW</sequence>
<evidence type="ECO:0000256" key="2">
    <source>
        <dbReference type="ARBA" id="ARBA00022679"/>
    </source>
</evidence>
<dbReference type="SUPFAM" id="SSF53335">
    <property type="entry name" value="S-adenosyl-L-methionine-dependent methyltransferases"/>
    <property type="match status" value="1"/>
</dbReference>
<evidence type="ECO:0000313" key="6">
    <source>
        <dbReference type="EMBL" id="KAF4618347.1"/>
    </source>
</evidence>
<keyword evidence="1" id="KW-0489">Methyltransferase</keyword>
<feature type="domain" description="O-methyltransferase dimerisation" evidence="5">
    <location>
        <begin position="89"/>
        <end position="157"/>
    </location>
</feature>
<dbReference type="Gene3D" id="3.40.50.150">
    <property type="entry name" value="Vaccinia Virus protein VP39"/>
    <property type="match status" value="1"/>
</dbReference>
<keyword evidence="7" id="KW-1185">Reference proteome</keyword>
<organism evidence="6 7">
    <name type="scientific">Agrocybe pediades</name>
    <dbReference type="NCBI Taxonomy" id="84607"/>
    <lineage>
        <taxon>Eukaryota</taxon>
        <taxon>Fungi</taxon>
        <taxon>Dikarya</taxon>
        <taxon>Basidiomycota</taxon>
        <taxon>Agaricomycotina</taxon>
        <taxon>Agaricomycetes</taxon>
        <taxon>Agaricomycetidae</taxon>
        <taxon>Agaricales</taxon>
        <taxon>Agaricineae</taxon>
        <taxon>Strophariaceae</taxon>
        <taxon>Agrocybe</taxon>
    </lineage>
</organism>
<comment type="caution">
    <text evidence="6">The sequence shown here is derived from an EMBL/GenBank/DDBJ whole genome shotgun (WGS) entry which is preliminary data.</text>
</comment>
<evidence type="ECO:0008006" key="8">
    <source>
        <dbReference type="Google" id="ProtNLM"/>
    </source>
</evidence>